<dbReference type="PRINTS" id="PR00080">
    <property type="entry name" value="SDRFAMILY"/>
</dbReference>
<accession>A0A8J7J139</accession>
<keyword evidence="2" id="KW-0560">Oxidoreductase</keyword>
<reference evidence="4" key="1">
    <citation type="submission" date="2020-12" db="EMBL/GenBank/DDBJ databases">
        <title>Sedimentitalea sp. nov., isolated from sand in Incheon.</title>
        <authorList>
            <person name="Kim W."/>
        </authorList>
    </citation>
    <scope>NUCLEOTIDE SEQUENCE</scope>
    <source>
        <strain evidence="4">CAU 1593</strain>
    </source>
</reference>
<comment type="caution">
    <text evidence="4">The sequence shown here is derived from an EMBL/GenBank/DDBJ whole genome shotgun (WGS) entry which is preliminary data.</text>
</comment>
<dbReference type="FunFam" id="3.40.50.720:FF:000084">
    <property type="entry name" value="Short-chain dehydrogenase reductase"/>
    <property type="match status" value="1"/>
</dbReference>
<dbReference type="SMART" id="SM00822">
    <property type="entry name" value="PKS_KR"/>
    <property type="match status" value="1"/>
</dbReference>
<comment type="similarity">
    <text evidence="1">Belongs to the short-chain dehydrogenases/reductases (SDR) family.</text>
</comment>
<dbReference type="Proteomes" id="UP000619079">
    <property type="component" value="Unassembled WGS sequence"/>
</dbReference>
<protein>
    <submittedName>
        <fullName evidence="4">SDR family oxidoreductase</fullName>
    </submittedName>
</protein>
<evidence type="ECO:0000259" key="3">
    <source>
        <dbReference type="SMART" id="SM00822"/>
    </source>
</evidence>
<dbReference type="InterPro" id="IPR002347">
    <property type="entry name" value="SDR_fam"/>
</dbReference>
<evidence type="ECO:0000256" key="1">
    <source>
        <dbReference type="ARBA" id="ARBA00006484"/>
    </source>
</evidence>
<dbReference type="AlphaFoldDB" id="A0A8J7J139"/>
<evidence type="ECO:0000256" key="2">
    <source>
        <dbReference type="ARBA" id="ARBA00023002"/>
    </source>
</evidence>
<dbReference type="Gene3D" id="3.40.50.720">
    <property type="entry name" value="NAD(P)-binding Rossmann-like Domain"/>
    <property type="match status" value="1"/>
</dbReference>
<dbReference type="PRINTS" id="PR00081">
    <property type="entry name" value="GDHRDH"/>
</dbReference>
<dbReference type="PANTHER" id="PTHR42760:SF133">
    <property type="entry name" value="3-OXOACYL-[ACYL-CARRIER-PROTEIN] REDUCTASE"/>
    <property type="match status" value="1"/>
</dbReference>
<dbReference type="EMBL" id="JAELVR010000004">
    <property type="protein sequence ID" value="MBJ6371305.1"/>
    <property type="molecule type" value="Genomic_DNA"/>
</dbReference>
<dbReference type="Pfam" id="PF13561">
    <property type="entry name" value="adh_short_C2"/>
    <property type="match status" value="1"/>
</dbReference>
<name>A0A8J7J139_9RHOB</name>
<dbReference type="SUPFAM" id="SSF51735">
    <property type="entry name" value="NAD(P)-binding Rossmann-fold domains"/>
    <property type="match status" value="1"/>
</dbReference>
<organism evidence="4 5">
    <name type="scientific">Sedimentitalea arenosa</name>
    <dbReference type="NCBI Taxonomy" id="2798803"/>
    <lineage>
        <taxon>Bacteria</taxon>
        <taxon>Pseudomonadati</taxon>
        <taxon>Pseudomonadota</taxon>
        <taxon>Alphaproteobacteria</taxon>
        <taxon>Rhodobacterales</taxon>
        <taxon>Paracoccaceae</taxon>
        <taxon>Sedimentitalea</taxon>
    </lineage>
</organism>
<dbReference type="CDD" id="cd05233">
    <property type="entry name" value="SDR_c"/>
    <property type="match status" value="1"/>
</dbReference>
<dbReference type="RefSeq" id="WP_199024161.1">
    <property type="nucleotide sequence ID" value="NZ_JAELVR010000004.1"/>
</dbReference>
<evidence type="ECO:0000313" key="4">
    <source>
        <dbReference type="EMBL" id="MBJ6371305.1"/>
    </source>
</evidence>
<feature type="domain" description="Ketoreductase" evidence="3">
    <location>
        <begin position="15"/>
        <end position="194"/>
    </location>
</feature>
<dbReference type="GO" id="GO:0016616">
    <property type="term" value="F:oxidoreductase activity, acting on the CH-OH group of donors, NAD or NADP as acceptor"/>
    <property type="evidence" value="ECO:0007669"/>
    <property type="project" value="TreeGrafter"/>
</dbReference>
<keyword evidence="5" id="KW-1185">Reference proteome</keyword>
<dbReference type="InterPro" id="IPR057326">
    <property type="entry name" value="KR_dom"/>
</dbReference>
<dbReference type="InterPro" id="IPR036291">
    <property type="entry name" value="NAD(P)-bd_dom_sf"/>
</dbReference>
<gene>
    <name evidence="4" type="ORF">JF290_07170</name>
</gene>
<proteinExistence type="inferred from homology"/>
<dbReference type="PANTHER" id="PTHR42760">
    <property type="entry name" value="SHORT-CHAIN DEHYDROGENASES/REDUCTASES FAMILY MEMBER"/>
    <property type="match status" value="1"/>
</dbReference>
<sequence length="258" mass="27013">MQTPAPARFPDLDGASVFITGGGAGIGAALTDGFLAQGARVAFIGRSDAGDFVGRMQERHGNAPLFLQGDITDTDRLRSALAEAAEAHGPVTILVNNAAHDLRHTLREVTPDSWDALLAVNLKAYFFSCQAVADAMAAAGGGAIINFSSISYMMGNAGYPAYTAANAAITGLTRSLARELGPENIRVNAIAPGWVLTQRQRDLWATPEALAAHMDRQCLKRHLMPDDMVAPVLFLASQASAMMTGQCMVVDGGVVGTG</sequence>
<evidence type="ECO:0000313" key="5">
    <source>
        <dbReference type="Proteomes" id="UP000619079"/>
    </source>
</evidence>